<keyword evidence="3" id="KW-1185">Reference proteome</keyword>
<reference evidence="2 3" key="1">
    <citation type="submission" date="2019-02" db="EMBL/GenBank/DDBJ databases">
        <title>Genome sequencing of the rare red list fungi Antrodiella citrinella (Flaviporus citrinellus).</title>
        <authorList>
            <person name="Buettner E."/>
            <person name="Kellner H."/>
        </authorList>
    </citation>
    <scope>NUCLEOTIDE SEQUENCE [LARGE SCALE GENOMIC DNA]</scope>
    <source>
        <strain evidence="2 3">DSM 108506</strain>
    </source>
</reference>
<organism evidence="2 3">
    <name type="scientific">Antrodiella citrinella</name>
    <dbReference type="NCBI Taxonomy" id="2447956"/>
    <lineage>
        <taxon>Eukaryota</taxon>
        <taxon>Fungi</taxon>
        <taxon>Dikarya</taxon>
        <taxon>Basidiomycota</taxon>
        <taxon>Agaricomycotina</taxon>
        <taxon>Agaricomycetes</taxon>
        <taxon>Polyporales</taxon>
        <taxon>Steccherinaceae</taxon>
        <taxon>Antrodiella</taxon>
    </lineage>
</organism>
<feature type="compositionally biased region" description="Polar residues" evidence="1">
    <location>
        <begin position="195"/>
        <end position="222"/>
    </location>
</feature>
<evidence type="ECO:0000313" key="2">
    <source>
        <dbReference type="EMBL" id="THH19454.1"/>
    </source>
</evidence>
<feature type="region of interest" description="Disordered" evidence="1">
    <location>
        <begin position="271"/>
        <end position="320"/>
    </location>
</feature>
<dbReference type="OrthoDB" id="2804135at2759"/>
<accession>A0A4S4M309</accession>
<feature type="region of interest" description="Disordered" evidence="1">
    <location>
        <begin position="189"/>
        <end position="234"/>
    </location>
</feature>
<dbReference type="Proteomes" id="UP000308730">
    <property type="component" value="Unassembled WGS sequence"/>
</dbReference>
<gene>
    <name evidence="2" type="ORF">EUX98_g8778</name>
</gene>
<feature type="compositionally biased region" description="Basic and acidic residues" evidence="1">
    <location>
        <begin position="93"/>
        <end position="104"/>
    </location>
</feature>
<sequence length="660" mass="71226">MVGTRPSNTDKHPGQVVLQQTATRAPRRTRQQIEAANKAATEAASKKDQQEMDTRGLLLAKIAALEMKLASKEVSAHQAIPVTGELSATFPDHASESTKTHSATDELPMEVDEAIEPVGATTSKSKSKAKATRADVDALRLINATSSSSPAGKRKLTETVQVESIHVSSKKAKVVQTYPIGAAMKDTMAKKSRVATPTQRGCGTKIPTSGVSQAAPSRVLTTNPPPTSAPNVHRSEPVMGQFDLSTIDPSILSAAVVAKLKAENSWPYLSQPENSLPSTHTSASTAAGPPTPHDNQVVYGGYVSDGDDNDEPERPTTEGVRCTNQTTVGITMNQPQPSFVVGGNQDEDEHTDLLANFRASTHVTRFRLEHLPLPQQAHIIYKMHVIKPLLALIGEMSDPWCSKTFFDLVGALRTYWRAVFPANHADLGAGSPVHELARSKIYAYRHGITSAAVKALQAYIQSKLPKLTPESDAAARAAYTAQRVQMTREYCTKGLGFGYPFTSIAVRTSKTTGRPVHVGRFLNPVLLMTFSYHLKAAGIIPVEGLDELDESRMPVGALALCLSALEWALRLHESGEYNKRHPLSPFTYATWGSATGKYALSVDKVKMEEWHKIINGAAAISSKDHSYAGDSDSDNDDRSNINAADSDADVESDSEFVEAV</sequence>
<proteinExistence type="predicted"/>
<evidence type="ECO:0000256" key="1">
    <source>
        <dbReference type="SAM" id="MobiDB-lite"/>
    </source>
</evidence>
<name>A0A4S4M309_9APHY</name>
<feature type="region of interest" description="Disordered" evidence="1">
    <location>
        <begin position="1"/>
        <end position="52"/>
    </location>
</feature>
<feature type="compositionally biased region" description="Acidic residues" evidence="1">
    <location>
        <begin position="646"/>
        <end position="660"/>
    </location>
</feature>
<comment type="caution">
    <text evidence="2">The sequence shown here is derived from an EMBL/GenBank/DDBJ whole genome shotgun (WGS) entry which is preliminary data.</text>
</comment>
<feature type="compositionally biased region" description="Polar residues" evidence="1">
    <location>
        <begin position="271"/>
        <end position="285"/>
    </location>
</feature>
<dbReference type="EMBL" id="SGPM01000539">
    <property type="protein sequence ID" value="THH19454.1"/>
    <property type="molecule type" value="Genomic_DNA"/>
</dbReference>
<feature type="region of interest" description="Disordered" evidence="1">
    <location>
        <begin position="622"/>
        <end position="660"/>
    </location>
</feature>
<dbReference type="AlphaFoldDB" id="A0A4S4M309"/>
<evidence type="ECO:0000313" key="3">
    <source>
        <dbReference type="Proteomes" id="UP000308730"/>
    </source>
</evidence>
<protein>
    <submittedName>
        <fullName evidence="2">Uncharacterized protein</fullName>
    </submittedName>
</protein>
<feature type="region of interest" description="Disordered" evidence="1">
    <location>
        <begin position="89"/>
        <end position="110"/>
    </location>
</feature>